<organism evidence="4 5">
    <name type="scientific">Chlamydomonas schloesseri</name>
    <dbReference type="NCBI Taxonomy" id="2026947"/>
    <lineage>
        <taxon>Eukaryota</taxon>
        <taxon>Viridiplantae</taxon>
        <taxon>Chlorophyta</taxon>
        <taxon>core chlorophytes</taxon>
        <taxon>Chlorophyceae</taxon>
        <taxon>CS clade</taxon>
        <taxon>Chlamydomonadales</taxon>
        <taxon>Chlamydomonadaceae</taxon>
        <taxon>Chlamydomonas</taxon>
    </lineage>
</organism>
<comment type="caution">
    <text evidence="4">The sequence shown here is derived from an EMBL/GenBank/DDBJ whole genome shotgun (WGS) entry which is preliminary data.</text>
</comment>
<dbReference type="InterPro" id="IPR013149">
    <property type="entry name" value="ADH-like_C"/>
</dbReference>
<keyword evidence="2" id="KW-0560">Oxidoreductase</keyword>
<name>A0A835T9T3_9CHLO</name>
<dbReference type="CDD" id="cd05282">
    <property type="entry name" value="ETR_like"/>
    <property type="match status" value="1"/>
</dbReference>
<dbReference type="InterPro" id="IPR020843">
    <property type="entry name" value="ER"/>
</dbReference>
<dbReference type="Pfam" id="PF08240">
    <property type="entry name" value="ADH_N"/>
    <property type="match status" value="1"/>
</dbReference>
<protein>
    <recommendedName>
        <fullName evidence="3">Enoyl reductase (ER) domain-containing protein</fullName>
    </recommendedName>
</protein>
<dbReference type="PANTHER" id="PTHR48106:SF2">
    <property type="entry name" value="ZN2+-BINDING DEHYDROGENASE"/>
    <property type="match status" value="1"/>
</dbReference>
<evidence type="ECO:0000256" key="2">
    <source>
        <dbReference type="ARBA" id="ARBA00023002"/>
    </source>
</evidence>
<dbReference type="EMBL" id="JAEHOD010000036">
    <property type="protein sequence ID" value="KAG2441248.1"/>
    <property type="molecule type" value="Genomic_DNA"/>
</dbReference>
<accession>A0A835T9T3</accession>
<evidence type="ECO:0000313" key="4">
    <source>
        <dbReference type="EMBL" id="KAG2441248.1"/>
    </source>
</evidence>
<dbReference type="OrthoDB" id="7482721at2759"/>
<evidence type="ECO:0000259" key="3">
    <source>
        <dbReference type="SMART" id="SM00829"/>
    </source>
</evidence>
<keyword evidence="1" id="KW-0521">NADP</keyword>
<dbReference type="InterPro" id="IPR036291">
    <property type="entry name" value="NAD(P)-bd_dom_sf"/>
</dbReference>
<sequence>MAAIPETQTAVVINAFGSDYAKNITIGSIPVPKPGPGEVLLRITCRPLNPADVFSALGVYPGFTPKQMPAVLGLEGVGSVAALGPDCSGRLAVGQRCVATRWLCVAEGNGTWRQYAVVPEEDLIAVPDELPDEAACQALVNPIPVVGMFQEVGAAAGDYVVVTAAGSALGRMAISYGKKEVGVKIIGTVRRPEQVEEIKAAGADEVVVVRGPEDAAAFKEKVLALTGGKGAAGVLECIAGDMPNIVGPAVRDNGTIIMYGAMNGIDIKWNVVDPLFRGVSMKGFWLWPWMNARSAEERRAVMERVVRLMVAGVLPPHKVDSRPLEGAVEALQYQATVGRDAKMVLRG</sequence>
<dbReference type="AlphaFoldDB" id="A0A835T9T3"/>
<reference evidence="4" key="1">
    <citation type="journal article" date="2020" name="bioRxiv">
        <title>Comparative genomics of Chlamydomonas.</title>
        <authorList>
            <person name="Craig R.J."/>
            <person name="Hasan A.R."/>
            <person name="Ness R.W."/>
            <person name="Keightley P.D."/>
        </authorList>
    </citation>
    <scope>NUCLEOTIDE SEQUENCE</scope>
    <source>
        <strain evidence="4">CCAP 11/173</strain>
    </source>
</reference>
<dbReference type="SUPFAM" id="SSF50129">
    <property type="entry name" value="GroES-like"/>
    <property type="match status" value="1"/>
</dbReference>
<dbReference type="SUPFAM" id="SSF51735">
    <property type="entry name" value="NAD(P)-binding Rossmann-fold domains"/>
    <property type="match status" value="1"/>
</dbReference>
<gene>
    <name evidence="4" type="ORF">HYH02_010091</name>
</gene>
<dbReference type="Pfam" id="PF00107">
    <property type="entry name" value="ADH_zinc_N"/>
    <property type="match status" value="1"/>
</dbReference>
<keyword evidence="5" id="KW-1185">Reference proteome</keyword>
<dbReference type="InterPro" id="IPR011032">
    <property type="entry name" value="GroES-like_sf"/>
</dbReference>
<evidence type="ECO:0000313" key="5">
    <source>
        <dbReference type="Proteomes" id="UP000613740"/>
    </source>
</evidence>
<dbReference type="GO" id="GO:0070402">
    <property type="term" value="F:NADPH binding"/>
    <property type="evidence" value="ECO:0007669"/>
    <property type="project" value="TreeGrafter"/>
</dbReference>
<dbReference type="Gene3D" id="3.90.180.10">
    <property type="entry name" value="Medium-chain alcohol dehydrogenases, catalytic domain"/>
    <property type="match status" value="1"/>
</dbReference>
<feature type="domain" description="Enoyl reductase (ER)" evidence="3">
    <location>
        <begin position="17"/>
        <end position="345"/>
    </location>
</feature>
<dbReference type="Proteomes" id="UP000613740">
    <property type="component" value="Unassembled WGS sequence"/>
</dbReference>
<dbReference type="Gene3D" id="3.40.50.720">
    <property type="entry name" value="NAD(P)-binding Rossmann-like Domain"/>
    <property type="match status" value="1"/>
</dbReference>
<dbReference type="SMART" id="SM00829">
    <property type="entry name" value="PKS_ER"/>
    <property type="match status" value="1"/>
</dbReference>
<dbReference type="InterPro" id="IPR013154">
    <property type="entry name" value="ADH-like_N"/>
</dbReference>
<evidence type="ECO:0000256" key="1">
    <source>
        <dbReference type="ARBA" id="ARBA00022857"/>
    </source>
</evidence>
<dbReference type="PANTHER" id="PTHR48106">
    <property type="entry name" value="QUINONE OXIDOREDUCTASE PIG3-RELATED"/>
    <property type="match status" value="1"/>
</dbReference>
<proteinExistence type="predicted"/>
<dbReference type="GO" id="GO:0016651">
    <property type="term" value="F:oxidoreductase activity, acting on NAD(P)H"/>
    <property type="evidence" value="ECO:0007669"/>
    <property type="project" value="TreeGrafter"/>
</dbReference>